<feature type="compositionally biased region" description="Polar residues" evidence="1">
    <location>
        <begin position="37"/>
        <end position="50"/>
    </location>
</feature>
<feature type="region of interest" description="Disordered" evidence="1">
    <location>
        <begin position="37"/>
        <end position="57"/>
    </location>
</feature>
<organism evidence="2 3">
    <name type="scientific">Rotaria magnacalcarata</name>
    <dbReference type="NCBI Taxonomy" id="392030"/>
    <lineage>
        <taxon>Eukaryota</taxon>
        <taxon>Metazoa</taxon>
        <taxon>Spiralia</taxon>
        <taxon>Gnathifera</taxon>
        <taxon>Rotifera</taxon>
        <taxon>Eurotatoria</taxon>
        <taxon>Bdelloidea</taxon>
        <taxon>Philodinida</taxon>
        <taxon>Philodinidae</taxon>
        <taxon>Rotaria</taxon>
    </lineage>
</organism>
<sequence>MIEIKQFDITIKLSYIVTVGIFDDFINEAAATVRSPQQNRLEGKVASSTSDNDKNSAAIKLQLSELEKKNDQLEKDLQNERQRMEQLLDSGSKHEQGVIHLLDQIAEMETQQKESMRQQAKIKEMSENIKTVDYKNIQHELIRRFLTPKDSII</sequence>
<dbReference type="OrthoDB" id="10503223at2759"/>
<evidence type="ECO:0000313" key="2">
    <source>
        <dbReference type="EMBL" id="CAF1663665.1"/>
    </source>
</evidence>
<comment type="caution">
    <text evidence="2">The sequence shown here is derived from an EMBL/GenBank/DDBJ whole genome shotgun (WGS) entry which is preliminary data.</text>
</comment>
<evidence type="ECO:0000256" key="1">
    <source>
        <dbReference type="SAM" id="MobiDB-lite"/>
    </source>
</evidence>
<proteinExistence type="predicted"/>
<accession>A0A816FNP1</accession>
<dbReference type="EMBL" id="CAJNOW010018229">
    <property type="protein sequence ID" value="CAF1663665.1"/>
    <property type="molecule type" value="Genomic_DNA"/>
</dbReference>
<gene>
    <name evidence="2" type="ORF">KQP761_LOCUS32620</name>
</gene>
<reference evidence="2" key="1">
    <citation type="submission" date="2021-02" db="EMBL/GenBank/DDBJ databases">
        <authorList>
            <person name="Nowell W R."/>
        </authorList>
    </citation>
    <scope>NUCLEOTIDE SEQUENCE</scope>
</reference>
<dbReference type="Proteomes" id="UP000663834">
    <property type="component" value="Unassembled WGS sequence"/>
</dbReference>
<dbReference type="AlphaFoldDB" id="A0A816FNP1"/>
<name>A0A816FNP1_9BILA</name>
<evidence type="ECO:0000313" key="3">
    <source>
        <dbReference type="Proteomes" id="UP000663834"/>
    </source>
</evidence>
<protein>
    <submittedName>
        <fullName evidence="2">Uncharacterized protein</fullName>
    </submittedName>
</protein>